<feature type="domain" description="Lon proteolytic" evidence="3">
    <location>
        <begin position="323"/>
        <end position="414"/>
    </location>
</feature>
<dbReference type="GO" id="GO:0005524">
    <property type="term" value="F:ATP binding"/>
    <property type="evidence" value="ECO:0007669"/>
    <property type="project" value="InterPro"/>
</dbReference>
<dbReference type="PANTHER" id="PTHR10046">
    <property type="entry name" value="ATP DEPENDENT LON PROTEASE FAMILY MEMBER"/>
    <property type="match status" value="1"/>
</dbReference>
<evidence type="ECO:0000313" key="5">
    <source>
        <dbReference type="WBParaSite" id="scf7180000423201.g10430"/>
    </source>
</evidence>
<dbReference type="PRINTS" id="PR00830">
    <property type="entry name" value="ENDOLAPTASE"/>
</dbReference>
<dbReference type="Proteomes" id="UP000887560">
    <property type="component" value="Unplaced"/>
</dbReference>
<dbReference type="InterPro" id="IPR020568">
    <property type="entry name" value="Ribosomal_Su5_D2-typ_SF"/>
</dbReference>
<feature type="compositionally biased region" description="Polar residues" evidence="1">
    <location>
        <begin position="545"/>
        <end position="558"/>
    </location>
</feature>
<name>A0A915P870_9BILA</name>
<evidence type="ECO:0000256" key="1">
    <source>
        <dbReference type="SAM" id="MobiDB-lite"/>
    </source>
</evidence>
<organism evidence="4 5">
    <name type="scientific">Meloidogyne floridensis</name>
    <dbReference type="NCBI Taxonomy" id="298350"/>
    <lineage>
        <taxon>Eukaryota</taxon>
        <taxon>Metazoa</taxon>
        <taxon>Ecdysozoa</taxon>
        <taxon>Nematoda</taxon>
        <taxon>Chromadorea</taxon>
        <taxon>Rhabditida</taxon>
        <taxon>Tylenchina</taxon>
        <taxon>Tylenchomorpha</taxon>
        <taxon>Tylenchoidea</taxon>
        <taxon>Meloidogynidae</taxon>
        <taxon>Meloidogyninae</taxon>
        <taxon>Meloidogyne</taxon>
    </lineage>
</organism>
<keyword evidence="2" id="KW-0472">Membrane</keyword>
<dbReference type="InterPro" id="IPR027065">
    <property type="entry name" value="Lon_Prtase"/>
</dbReference>
<reference evidence="5" key="1">
    <citation type="submission" date="2022-11" db="UniProtKB">
        <authorList>
            <consortium name="WormBaseParasite"/>
        </authorList>
    </citation>
    <scope>IDENTIFICATION</scope>
</reference>
<dbReference type="InterPro" id="IPR014721">
    <property type="entry name" value="Ribsml_uS5_D2-typ_fold_subgr"/>
</dbReference>
<dbReference type="SUPFAM" id="SSF54211">
    <property type="entry name" value="Ribosomal protein S5 domain 2-like"/>
    <property type="match status" value="1"/>
</dbReference>
<keyword evidence="2" id="KW-0812">Transmembrane</keyword>
<dbReference type="Gene3D" id="3.30.230.10">
    <property type="match status" value="1"/>
</dbReference>
<keyword evidence="2" id="KW-1133">Transmembrane helix</keyword>
<feature type="transmembrane region" description="Helical" evidence="2">
    <location>
        <begin position="93"/>
        <end position="112"/>
    </location>
</feature>
<dbReference type="GO" id="GO:0006508">
    <property type="term" value="P:proteolysis"/>
    <property type="evidence" value="ECO:0007669"/>
    <property type="project" value="InterPro"/>
</dbReference>
<dbReference type="GO" id="GO:0030163">
    <property type="term" value="P:protein catabolic process"/>
    <property type="evidence" value="ECO:0007669"/>
    <property type="project" value="InterPro"/>
</dbReference>
<sequence>MVYAAFVQFGVSKTSFYFKMVAAFVVYLGVYNVEVVNKSWNFNGYYGSSGPFKHANETQNELIDNTISDFFPGKIFNSHTIPQQPIEIIEVNGLDNCLIILLIVVCLLLLEINAKGKKVSRIGFKNDVDITQSSIIINEDVFEDDLTQSSQSKVNDQPIINQVATCSKSSENSKILQVSSSTSTCLENQLRSRISYREINTTNWEGVKIGSTITTNTAIGNTLLKLKIGQFPVLTVNERTVTRTLMIEGKEKIVNEKVFSGGIYIVSAGLSMFRLENPLVHNEDQIVKYVSTTVKVYITSLCHRRNINVYWKDAAFDIFPYEPLTGPSCGVSFTIALLSIILGQAPPDDLCATGQITFDGQLKRIGGIKWKLQAAHALGKKRIILPEENRDDYYKLSEEEKLGIEPLFFNHFDEAYIYFKICLDFLTIKLKQKMETIGGRGSYPFVYEWVYSKDGSISAEHGIVHLIVPIRAMFANIISDMPTEIIKQFRKERYLTLPSTNTTFPSQNNNNNKLLNKWPSPSMLVVPPSTFEMKTAKSKSKNSRETSTSQKSNEIENN</sequence>
<dbReference type="WBParaSite" id="scf7180000423201.g10430">
    <property type="protein sequence ID" value="scf7180000423201.g10430"/>
    <property type="gene ID" value="scf7180000423201.g10430"/>
</dbReference>
<accession>A0A915P870</accession>
<dbReference type="GO" id="GO:0004176">
    <property type="term" value="F:ATP-dependent peptidase activity"/>
    <property type="evidence" value="ECO:0007669"/>
    <property type="project" value="InterPro"/>
</dbReference>
<dbReference type="AlphaFoldDB" id="A0A915P870"/>
<feature type="region of interest" description="Disordered" evidence="1">
    <location>
        <begin position="529"/>
        <end position="558"/>
    </location>
</feature>
<dbReference type="GO" id="GO:0004252">
    <property type="term" value="F:serine-type endopeptidase activity"/>
    <property type="evidence" value="ECO:0007669"/>
    <property type="project" value="InterPro"/>
</dbReference>
<protein>
    <submittedName>
        <fullName evidence="5">Lon proteolytic domain-containing protein</fullName>
    </submittedName>
</protein>
<evidence type="ECO:0000313" key="4">
    <source>
        <dbReference type="Proteomes" id="UP000887560"/>
    </source>
</evidence>
<evidence type="ECO:0000256" key="2">
    <source>
        <dbReference type="SAM" id="Phobius"/>
    </source>
</evidence>
<keyword evidence="4" id="KW-1185">Reference proteome</keyword>
<feature type="transmembrane region" description="Helical" evidence="2">
    <location>
        <begin position="16"/>
        <end position="33"/>
    </location>
</feature>
<dbReference type="Pfam" id="PF05362">
    <property type="entry name" value="Lon_C"/>
    <property type="match status" value="1"/>
</dbReference>
<evidence type="ECO:0000259" key="3">
    <source>
        <dbReference type="Pfam" id="PF05362"/>
    </source>
</evidence>
<dbReference type="InterPro" id="IPR008269">
    <property type="entry name" value="Lon_proteolytic"/>
</dbReference>
<proteinExistence type="predicted"/>